<keyword evidence="2" id="KW-0378">Hydrolase</keyword>
<keyword evidence="5" id="KW-0808">Transferase</keyword>
<dbReference type="InterPro" id="IPR013520">
    <property type="entry name" value="Ribonucl_H"/>
</dbReference>
<comment type="caution">
    <text evidence="5">The sequence shown here is derived from an EMBL/GenBank/DDBJ whole genome shotgun (WGS) entry which is preliminary data.</text>
</comment>
<keyword evidence="5" id="KW-0548">Nucleotidyltransferase</keyword>
<dbReference type="AlphaFoldDB" id="A0A841FJD6"/>
<feature type="domain" description="Exonuclease" evidence="4">
    <location>
        <begin position="23"/>
        <end position="195"/>
    </location>
</feature>
<dbReference type="SMART" id="SM00479">
    <property type="entry name" value="EXOIII"/>
    <property type="match status" value="1"/>
</dbReference>
<dbReference type="Proteomes" id="UP000548476">
    <property type="component" value="Unassembled WGS sequence"/>
</dbReference>
<dbReference type="Gene3D" id="3.30.420.10">
    <property type="entry name" value="Ribonuclease H-like superfamily/Ribonuclease H"/>
    <property type="match status" value="1"/>
</dbReference>
<dbReference type="InterPro" id="IPR036397">
    <property type="entry name" value="RNaseH_sf"/>
</dbReference>
<dbReference type="PANTHER" id="PTHR30231:SF4">
    <property type="entry name" value="PROTEIN NEN2"/>
    <property type="match status" value="1"/>
</dbReference>
<evidence type="ECO:0000313" key="5">
    <source>
        <dbReference type="EMBL" id="MBB6036306.1"/>
    </source>
</evidence>
<dbReference type="InterPro" id="IPR012337">
    <property type="entry name" value="RNaseH-like_sf"/>
</dbReference>
<keyword evidence="6" id="KW-1185">Reference proteome</keyword>
<evidence type="ECO:0000256" key="1">
    <source>
        <dbReference type="ARBA" id="ARBA00022722"/>
    </source>
</evidence>
<evidence type="ECO:0000259" key="4">
    <source>
        <dbReference type="SMART" id="SM00479"/>
    </source>
</evidence>
<dbReference type="CDD" id="cd06127">
    <property type="entry name" value="DEDDh"/>
    <property type="match status" value="1"/>
</dbReference>
<protein>
    <submittedName>
        <fullName evidence="5">DNA polymerase-3 subunit epsilon</fullName>
        <ecNumber evidence="5">2.7.7.7</ecNumber>
    </submittedName>
</protein>
<accession>A0A841FJD6</accession>
<proteinExistence type="predicted"/>
<name>A0A841FJD6_9ACTN</name>
<dbReference type="NCBIfam" id="NF005927">
    <property type="entry name" value="PRK07942.1"/>
    <property type="match status" value="1"/>
</dbReference>
<gene>
    <name evidence="5" type="ORF">HNR73_004174</name>
</gene>
<dbReference type="SUPFAM" id="SSF53098">
    <property type="entry name" value="Ribonuclease H-like"/>
    <property type="match status" value="1"/>
</dbReference>
<dbReference type="GO" id="GO:0005829">
    <property type="term" value="C:cytosol"/>
    <property type="evidence" value="ECO:0007669"/>
    <property type="project" value="TreeGrafter"/>
</dbReference>
<sequence length="242" mass="26156">MTEFALGGLDELFAESAGWAGGELVGFDTETTGTDPFADRIVTAAIVGPGEMRRTWLVNPGVPIPPEAAAVHGVTDERARSEGRPPAEVLSEIAGALSAAVAAGTPVVVYRAGFDLTMLACELRRHGLPEPEWDSMLVLDPYVLDKQADRFRKGKRTLSDVTKHYGVTLDGAHSADADATATVELCRVIGRRHASIGGMAVRKLHNAQADWHAEDAAGLERFFRSKGREESVDQRWPLRLDE</sequence>
<dbReference type="GO" id="GO:0003887">
    <property type="term" value="F:DNA-directed DNA polymerase activity"/>
    <property type="evidence" value="ECO:0007669"/>
    <property type="project" value="UniProtKB-EC"/>
</dbReference>
<dbReference type="EMBL" id="JACHGT010000008">
    <property type="protein sequence ID" value="MBB6036306.1"/>
    <property type="molecule type" value="Genomic_DNA"/>
</dbReference>
<organism evidence="5 6">
    <name type="scientific">Phytomonospora endophytica</name>
    <dbReference type="NCBI Taxonomy" id="714109"/>
    <lineage>
        <taxon>Bacteria</taxon>
        <taxon>Bacillati</taxon>
        <taxon>Actinomycetota</taxon>
        <taxon>Actinomycetes</taxon>
        <taxon>Micromonosporales</taxon>
        <taxon>Micromonosporaceae</taxon>
        <taxon>Phytomonospora</taxon>
    </lineage>
</organism>
<dbReference type="GO" id="GO:0008408">
    <property type="term" value="F:3'-5' exonuclease activity"/>
    <property type="evidence" value="ECO:0007669"/>
    <property type="project" value="TreeGrafter"/>
</dbReference>
<dbReference type="RefSeq" id="WP_184789132.1">
    <property type="nucleotide sequence ID" value="NZ_BONT01000046.1"/>
</dbReference>
<keyword evidence="1" id="KW-0540">Nuclease</keyword>
<dbReference type="EC" id="2.7.7.7" evidence="5"/>
<evidence type="ECO:0000313" key="6">
    <source>
        <dbReference type="Proteomes" id="UP000548476"/>
    </source>
</evidence>
<evidence type="ECO:0000256" key="2">
    <source>
        <dbReference type="ARBA" id="ARBA00022801"/>
    </source>
</evidence>
<dbReference type="GO" id="GO:0003676">
    <property type="term" value="F:nucleic acid binding"/>
    <property type="evidence" value="ECO:0007669"/>
    <property type="project" value="InterPro"/>
</dbReference>
<reference evidence="5 6" key="1">
    <citation type="submission" date="2020-08" db="EMBL/GenBank/DDBJ databases">
        <title>Genomic Encyclopedia of Type Strains, Phase IV (KMG-IV): sequencing the most valuable type-strain genomes for metagenomic binning, comparative biology and taxonomic classification.</title>
        <authorList>
            <person name="Goeker M."/>
        </authorList>
    </citation>
    <scope>NUCLEOTIDE SEQUENCE [LARGE SCALE GENOMIC DNA]</scope>
    <source>
        <strain evidence="5 6">YIM 65646</strain>
    </source>
</reference>
<dbReference type="PANTHER" id="PTHR30231">
    <property type="entry name" value="DNA POLYMERASE III SUBUNIT EPSILON"/>
    <property type="match status" value="1"/>
</dbReference>
<dbReference type="Pfam" id="PF00929">
    <property type="entry name" value="RNase_T"/>
    <property type="match status" value="1"/>
</dbReference>
<evidence type="ECO:0000256" key="3">
    <source>
        <dbReference type="ARBA" id="ARBA00022839"/>
    </source>
</evidence>
<keyword evidence="3" id="KW-0269">Exonuclease</keyword>